<accession>G4RF05</accession>
<organism evidence="7 8">
    <name type="scientific">Pelagibacterium halotolerans (strain DSM 22347 / JCM 15775 / CGMCC 1.7692 / B2)</name>
    <dbReference type="NCBI Taxonomy" id="1082931"/>
    <lineage>
        <taxon>Bacteria</taxon>
        <taxon>Pseudomonadati</taxon>
        <taxon>Pseudomonadota</taxon>
        <taxon>Alphaproteobacteria</taxon>
        <taxon>Hyphomicrobiales</taxon>
        <taxon>Devosiaceae</taxon>
        <taxon>Pelagibacterium</taxon>
    </lineage>
</organism>
<evidence type="ECO:0000313" key="7">
    <source>
        <dbReference type="EMBL" id="AEQ52938.1"/>
    </source>
</evidence>
<keyword evidence="1 4" id="KW-0349">Heme</keyword>
<gene>
    <name evidence="7" type="ordered locus">KKY_2943</name>
</gene>
<evidence type="ECO:0000256" key="4">
    <source>
        <dbReference type="PROSITE-ProRule" id="PRU00433"/>
    </source>
</evidence>
<feature type="signal peptide" evidence="5">
    <location>
        <begin position="1"/>
        <end position="21"/>
    </location>
</feature>
<keyword evidence="2 4" id="KW-0479">Metal-binding</keyword>
<dbReference type="RefSeq" id="WP_014132085.1">
    <property type="nucleotide sequence ID" value="NC_016078.1"/>
</dbReference>
<feature type="domain" description="Cytochrome c" evidence="6">
    <location>
        <begin position="20"/>
        <end position="114"/>
    </location>
</feature>
<dbReference type="Proteomes" id="UP000008850">
    <property type="component" value="Chromosome"/>
</dbReference>
<dbReference type="InterPro" id="IPR051459">
    <property type="entry name" value="Cytochrome_c-type_DH"/>
</dbReference>
<evidence type="ECO:0000313" key="8">
    <source>
        <dbReference type="Proteomes" id="UP000008850"/>
    </source>
</evidence>
<evidence type="ECO:0000256" key="5">
    <source>
        <dbReference type="SAM" id="SignalP"/>
    </source>
</evidence>
<sequence>MIRIATLTLLPALFFTVPGSAQDDIASRFGAICGACHMQDGSGVPGLAPPINDPALFEALGENAPTYVAGVILSGLAGTLTVDGQTYAGLVMPPHAHLPDDQIAALGTYLLSTLNDTGLELDADAVAALREAPLSHADLRAMREGGE</sequence>
<keyword evidence="5" id="KW-0732">Signal</keyword>
<evidence type="ECO:0000256" key="2">
    <source>
        <dbReference type="ARBA" id="ARBA00022723"/>
    </source>
</evidence>
<dbReference type="Pfam" id="PF00034">
    <property type="entry name" value="Cytochrom_C"/>
    <property type="match status" value="1"/>
</dbReference>
<keyword evidence="8" id="KW-1185">Reference proteome</keyword>
<dbReference type="PANTHER" id="PTHR35008">
    <property type="entry name" value="BLL4482 PROTEIN-RELATED"/>
    <property type="match status" value="1"/>
</dbReference>
<dbReference type="GO" id="GO:0046872">
    <property type="term" value="F:metal ion binding"/>
    <property type="evidence" value="ECO:0007669"/>
    <property type="project" value="UniProtKB-KW"/>
</dbReference>
<reference evidence="7 8" key="1">
    <citation type="journal article" date="2012" name="J. Bacteriol.">
        <title>Complete genome sequence of Pelagibacterium halotolerans B2T.</title>
        <authorList>
            <person name="Huo Y.Y."/>
            <person name="Cheng H."/>
            <person name="Han X.F."/>
            <person name="Jiang X.W."/>
            <person name="Sun C."/>
            <person name="Zhang X.Q."/>
            <person name="Zhu X.F."/>
            <person name="Liu Y.F."/>
            <person name="Li P.F."/>
            <person name="Ni P.X."/>
            <person name="Wu M."/>
        </authorList>
    </citation>
    <scope>NUCLEOTIDE SEQUENCE [LARGE SCALE GENOMIC DNA]</scope>
    <source>
        <strain evidence="8">DSM 22347 / JCM 15775 / CGMCC 1.7692 / B2</strain>
    </source>
</reference>
<dbReference type="GO" id="GO:0020037">
    <property type="term" value="F:heme binding"/>
    <property type="evidence" value="ECO:0007669"/>
    <property type="project" value="InterPro"/>
</dbReference>
<dbReference type="Gene3D" id="1.10.760.10">
    <property type="entry name" value="Cytochrome c-like domain"/>
    <property type="match status" value="1"/>
</dbReference>
<dbReference type="EMBL" id="CP003075">
    <property type="protein sequence ID" value="AEQ52938.1"/>
    <property type="molecule type" value="Genomic_DNA"/>
</dbReference>
<dbReference type="GO" id="GO:0009055">
    <property type="term" value="F:electron transfer activity"/>
    <property type="evidence" value="ECO:0007669"/>
    <property type="project" value="InterPro"/>
</dbReference>
<dbReference type="PROSITE" id="PS51007">
    <property type="entry name" value="CYTC"/>
    <property type="match status" value="1"/>
</dbReference>
<evidence type="ECO:0000259" key="6">
    <source>
        <dbReference type="PROSITE" id="PS51007"/>
    </source>
</evidence>
<feature type="chain" id="PRO_5003467687" evidence="5">
    <location>
        <begin position="22"/>
        <end position="147"/>
    </location>
</feature>
<dbReference type="HOGENOM" id="CLU_093848_3_0_5"/>
<dbReference type="STRING" id="1082931.KKY_2943"/>
<dbReference type="KEGG" id="phl:KKY_2943"/>
<evidence type="ECO:0000256" key="3">
    <source>
        <dbReference type="ARBA" id="ARBA00023004"/>
    </source>
</evidence>
<proteinExistence type="predicted"/>
<evidence type="ECO:0000256" key="1">
    <source>
        <dbReference type="ARBA" id="ARBA00022617"/>
    </source>
</evidence>
<protein>
    <submittedName>
        <fullName evidence="7">Cytochrome c-552</fullName>
    </submittedName>
</protein>
<dbReference type="InterPro" id="IPR009056">
    <property type="entry name" value="Cyt_c-like_dom"/>
</dbReference>
<dbReference type="eggNOG" id="COG2010">
    <property type="taxonomic scope" value="Bacteria"/>
</dbReference>
<dbReference type="SUPFAM" id="SSF46626">
    <property type="entry name" value="Cytochrome c"/>
    <property type="match status" value="1"/>
</dbReference>
<name>G4RF05_PELHB</name>
<dbReference type="InterPro" id="IPR036909">
    <property type="entry name" value="Cyt_c-like_dom_sf"/>
</dbReference>
<keyword evidence="3 4" id="KW-0408">Iron</keyword>
<dbReference type="PANTHER" id="PTHR35008:SF8">
    <property type="entry name" value="ALCOHOL DEHYDROGENASE CYTOCHROME C SUBUNIT"/>
    <property type="match status" value="1"/>
</dbReference>
<dbReference type="AlphaFoldDB" id="G4RF05"/>